<accession>A0ABS9BIA4</accession>
<dbReference type="InterPro" id="IPR023061">
    <property type="entry name" value="SelD_I"/>
</dbReference>
<dbReference type="InterPro" id="IPR004536">
    <property type="entry name" value="SPS/SelD"/>
</dbReference>
<evidence type="ECO:0000313" key="13">
    <source>
        <dbReference type="Proteomes" id="UP001200145"/>
    </source>
</evidence>
<feature type="domain" description="PurM-like N-terminal" evidence="10">
    <location>
        <begin position="50"/>
        <end position="157"/>
    </location>
</feature>
<evidence type="ECO:0000256" key="7">
    <source>
        <dbReference type="ARBA" id="ARBA00022842"/>
    </source>
</evidence>
<feature type="binding site" evidence="9">
    <location>
        <position position="51"/>
    </location>
    <ligand>
        <name>Mg(2+)</name>
        <dbReference type="ChEBI" id="CHEBI:18420"/>
    </ligand>
</feature>
<feature type="binding site" description="in other chain" evidence="9">
    <location>
        <position position="20"/>
    </location>
    <ligand>
        <name>ATP</name>
        <dbReference type="ChEBI" id="CHEBI:30616"/>
        <note>ligand shared between dimeric partners</note>
    </ligand>
</feature>
<gene>
    <name evidence="9 12" type="primary">selD</name>
    <name evidence="12" type="ORF">L0U88_11865</name>
</gene>
<feature type="active site" evidence="9">
    <location>
        <position position="17"/>
    </location>
</feature>
<dbReference type="SUPFAM" id="SSF56042">
    <property type="entry name" value="PurM C-terminal domain-like"/>
    <property type="match status" value="1"/>
</dbReference>
<keyword evidence="6 9" id="KW-0067">ATP-binding</keyword>
<evidence type="ECO:0000256" key="8">
    <source>
        <dbReference type="ARBA" id="ARBA00023266"/>
    </source>
</evidence>
<evidence type="ECO:0000259" key="11">
    <source>
        <dbReference type="Pfam" id="PF02769"/>
    </source>
</evidence>
<dbReference type="CDD" id="cd02195">
    <property type="entry name" value="SelD"/>
    <property type="match status" value="1"/>
</dbReference>
<feature type="binding site" evidence="9">
    <location>
        <position position="227"/>
    </location>
    <ligand>
        <name>Mg(2+)</name>
        <dbReference type="ChEBI" id="CHEBI:18420"/>
    </ligand>
</feature>
<comment type="caution">
    <text evidence="12">The sequence shown here is derived from an EMBL/GenBank/DDBJ whole genome shotgun (WGS) entry which is preliminary data.</text>
</comment>
<name>A0ABS9BIA4_9BACT</name>
<protein>
    <recommendedName>
        <fullName evidence="9">Selenide, water dikinase</fullName>
        <ecNumber evidence="9">2.7.9.3</ecNumber>
    </recommendedName>
    <alternativeName>
        <fullName evidence="9">Selenium donor protein</fullName>
    </alternativeName>
    <alternativeName>
        <fullName evidence="9">Selenophosphate synthase</fullName>
    </alternativeName>
</protein>
<dbReference type="Gene3D" id="3.90.650.10">
    <property type="entry name" value="PurM-like C-terminal domain"/>
    <property type="match status" value="1"/>
</dbReference>
<dbReference type="Pfam" id="PF02769">
    <property type="entry name" value="AIRS_C"/>
    <property type="match status" value="1"/>
</dbReference>
<proteinExistence type="inferred from homology"/>
<dbReference type="HAMAP" id="MF_00625">
    <property type="entry name" value="SelD"/>
    <property type="match status" value="1"/>
</dbReference>
<feature type="site" description="Important for catalytic activity" evidence="9">
    <location>
        <position position="20"/>
    </location>
</feature>
<dbReference type="NCBIfam" id="TIGR00476">
    <property type="entry name" value="selD"/>
    <property type="match status" value="1"/>
</dbReference>
<dbReference type="GO" id="GO:0004756">
    <property type="term" value="F:selenide, water dikinase activity"/>
    <property type="evidence" value="ECO:0007669"/>
    <property type="project" value="UniProtKB-EC"/>
</dbReference>
<keyword evidence="3 9" id="KW-0479">Metal-binding</keyword>
<dbReference type="Pfam" id="PF00586">
    <property type="entry name" value="AIRS"/>
    <property type="match status" value="1"/>
</dbReference>
<organism evidence="12 13">
    <name type="scientific">Flavihumibacter fluminis</name>
    <dbReference type="NCBI Taxonomy" id="2909236"/>
    <lineage>
        <taxon>Bacteria</taxon>
        <taxon>Pseudomonadati</taxon>
        <taxon>Bacteroidota</taxon>
        <taxon>Chitinophagia</taxon>
        <taxon>Chitinophagales</taxon>
        <taxon>Chitinophagaceae</taxon>
        <taxon>Flavihumibacter</taxon>
    </lineage>
</organism>
<evidence type="ECO:0000256" key="6">
    <source>
        <dbReference type="ARBA" id="ARBA00022840"/>
    </source>
</evidence>
<sequence length="351" mass="36828">MNLSDYALTAYSHGGGCGCKIAPSVLDTILHQARPAQPNANLLVGNQSRDDAAVYNLGNGQALISTTDFFMPIVDDAVDFGKIASANAISDVYAMGGKPVLAIAILGWPVEKLPAELANKVLEGARAICEEAGIPLAGGHSIDSPEPIFGLAVNGLVNIQNLKQNNTGKPGDLLFLTKSIGTGILSTAQKRKKLSPVHYAGLLNQLIQLNKVGAALGDLEGVHAMTDVTGFGLLGHLIEVAEGAGLSAEIRLKDIPLLDGTTFYLEQGIQPGATKRNAASYYHKVKNSTGHPDDYITGLLADPQTNGGLLIAAAPDEKSRVQDMLAQYGLGNYLEPIGMLTEAGEKRVNLI</sequence>
<keyword evidence="7 9" id="KW-0460">Magnesium</keyword>
<feature type="domain" description="PurM-like C-terminal" evidence="11">
    <location>
        <begin position="169"/>
        <end position="348"/>
    </location>
</feature>
<evidence type="ECO:0000256" key="2">
    <source>
        <dbReference type="ARBA" id="ARBA00022679"/>
    </source>
</evidence>
<evidence type="ECO:0000256" key="4">
    <source>
        <dbReference type="ARBA" id="ARBA00022741"/>
    </source>
</evidence>
<dbReference type="Gene3D" id="3.30.1330.10">
    <property type="entry name" value="PurM-like, N-terminal domain"/>
    <property type="match status" value="1"/>
</dbReference>
<dbReference type="Proteomes" id="UP001200145">
    <property type="component" value="Unassembled WGS sequence"/>
</dbReference>
<feature type="binding site" description="in other chain" evidence="9">
    <location>
        <position position="68"/>
    </location>
    <ligand>
        <name>ATP</name>
        <dbReference type="ChEBI" id="CHEBI:30616"/>
        <note>ligand shared between dimeric partners</note>
    </ligand>
</feature>
<dbReference type="EC" id="2.7.9.3" evidence="9"/>
<dbReference type="SUPFAM" id="SSF55326">
    <property type="entry name" value="PurM N-terminal domain-like"/>
    <property type="match status" value="1"/>
</dbReference>
<dbReference type="PANTHER" id="PTHR10256">
    <property type="entry name" value="SELENIDE, WATER DIKINASE"/>
    <property type="match status" value="1"/>
</dbReference>
<feature type="binding site" description="in other chain" evidence="9">
    <location>
        <position position="91"/>
    </location>
    <ligand>
        <name>ATP</name>
        <dbReference type="ChEBI" id="CHEBI:30616"/>
        <note>ligand shared between dimeric partners</note>
    </ligand>
</feature>
<dbReference type="EMBL" id="JAKEVY010000003">
    <property type="protein sequence ID" value="MCF1715325.1"/>
    <property type="molecule type" value="Genomic_DNA"/>
</dbReference>
<dbReference type="InterPro" id="IPR036921">
    <property type="entry name" value="PurM-like_N_sf"/>
</dbReference>
<comment type="similarity">
    <text evidence="1 9">Belongs to the selenophosphate synthase 1 family. Class I subfamily.</text>
</comment>
<keyword evidence="2 9" id="KW-0808">Transferase</keyword>
<comment type="catalytic activity">
    <reaction evidence="9">
        <text>hydrogenselenide + ATP + H2O = selenophosphate + AMP + phosphate + 2 H(+)</text>
        <dbReference type="Rhea" id="RHEA:18737"/>
        <dbReference type="ChEBI" id="CHEBI:15377"/>
        <dbReference type="ChEBI" id="CHEBI:15378"/>
        <dbReference type="ChEBI" id="CHEBI:16144"/>
        <dbReference type="ChEBI" id="CHEBI:29317"/>
        <dbReference type="ChEBI" id="CHEBI:30616"/>
        <dbReference type="ChEBI" id="CHEBI:43474"/>
        <dbReference type="ChEBI" id="CHEBI:456215"/>
        <dbReference type="EC" id="2.7.9.3"/>
    </reaction>
</comment>
<feature type="binding site" evidence="9">
    <location>
        <begin position="139"/>
        <end position="141"/>
    </location>
    <ligand>
        <name>ATP</name>
        <dbReference type="ChEBI" id="CHEBI:30616"/>
        <note>ligand shared between dimeric partners</note>
    </ligand>
</feature>
<reference evidence="12 13" key="1">
    <citation type="submission" date="2022-01" db="EMBL/GenBank/DDBJ databases">
        <title>Flavihumibacter sp. nov., isolated from sediment of a river.</title>
        <authorList>
            <person name="Liu H."/>
        </authorList>
    </citation>
    <scope>NUCLEOTIDE SEQUENCE [LARGE SCALE GENOMIC DNA]</scope>
    <source>
        <strain evidence="12 13">RY-1</strain>
    </source>
</reference>
<evidence type="ECO:0000256" key="3">
    <source>
        <dbReference type="ARBA" id="ARBA00022723"/>
    </source>
</evidence>
<dbReference type="InterPro" id="IPR016188">
    <property type="entry name" value="PurM-like_N"/>
</dbReference>
<evidence type="ECO:0000259" key="10">
    <source>
        <dbReference type="Pfam" id="PF00586"/>
    </source>
</evidence>
<comment type="cofactor">
    <cofactor evidence="9">
        <name>Mg(2+)</name>
        <dbReference type="ChEBI" id="CHEBI:18420"/>
    </cofactor>
    <text evidence="9">Binds 1 Mg(2+) ion per monomer.</text>
</comment>
<evidence type="ECO:0000256" key="5">
    <source>
        <dbReference type="ARBA" id="ARBA00022777"/>
    </source>
</evidence>
<dbReference type="InterPro" id="IPR010918">
    <property type="entry name" value="PurM-like_C_dom"/>
</dbReference>
<comment type="subunit">
    <text evidence="9">Homodimer.</text>
</comment>
<feature type="binding site" evidence="9">
    <location>
        <position position="91"/>
    </location>
    <ligand>
        <name>Mg(2+)</name>
        <dbReference type="ChEBI" id="CHEBI:18420"/>
    </ligand>
</feature>
<keyword evidence="5 9" id="KW-0418">Kinase</keyword>
<evidence type="ECO:0000256" key="9">
    <source>
        <dbReference type="HAMAP-Rule" id="MF_00625"/>
    </source>
</evidence>
<keyword evidence="13" id="KW-1185">Reference proteome</keyword>
<comment type="function">
    <text evidence="9">Synthesizes selenophosphate from selenide and ATP.</text>
</comment>
<evidence type="ECO:0000313" key="12">
    <source>
        <dbReference type="EMBL" id="MCF1715325.1"/>
    </source>
</evidence>
<dbReference type="InterPro" id="IPR036676">
    <property type="entry name" value="PurM-like_C_sf"/>
</dbReference>
<keyword evidence="8 9" id="KW-0711">Selenium</keyword>
<evidence type="ECO:0000256" key="1">
    <source>
        <dbReference type="ARBA" id="ARBA00008026"/>
    </source>
</evidence>
<dbReference type="PIRSF" id="PIRSF036407">
    <property type="entry name" value="Selenphspht_syn"/>
    <property type="match status" value="1"/>
</dbReference>
<keyword evidence="4 9" id="KW-0547">Nucleotide-binding</keyword>
<feature type="binding site" description="in other chain" evidence="9">
    <location>
        <begin position="48"/>
        <end position="50"/>
    </location>
    <ligand>
        <name>ATP</name>
        <dbReference type="ChEBI" id="CHEBI:30616"/>
        <note>ligand shared between dimeric partners</note>
    </ligand>
</feature>
<dbReference type="PANTHER" id="PTHR10256:SF0">
    <property type="entry name" value="INACTIVE SELENIDE, WATER DIKINASE-LIKE PROTEIN-RELATED"/>
    <property type="match status" value="1"/>
</dbReference>
<dbReference type="RefSeq" id="WP_234866281.1">
    <property type="nucleotide sequence ID" value="NZ_JAKEVY010000003.1"/>
</dbReference>
<dbReference type="NCBIfam" id="NF002098">
    <property type="entry name" value="PRK00943.1"/>
    <property type="match status" value="1"/>
</dbReference>